<proteinExistence type="predicted"/>
<reference evidence="1" key="1">
    <citation type="journal article" date="2023" name="IScience">
        <title>Live-bearing cockroach genome reveals convergent evolutionary mechanisms linked to viviparity in insects and beyond.</title>
        <authorList>
            <person name="Fouks B."/>
            <person name="Harrison M.C."/>
            <person name="Mikhailova A.A."/>
            <person name="Marchal E."/>
            <person name="English S."/>
            <person name="Carruthers M."/>
            <person name="Jennings E.C."/>
            <person name="Chiamaka E.L."/>
            <person name="Frigard R.A."/>
            <person name="Pippel M."/>
            <person name="Attardo G.M."/>
            <person name="Benoit J.B."/>
            <person name="Bornberg-Bauer E."/>
            <person name="Tobe S.S."/>
        </authorList>
    </citation>
    <scope>NUCLEOTIDE SEQUENCE</scope>
    <source>
        <strain evidence="1">Stay&amp;Tobe</strain>
    </source>
</reference>
<evidence type="ECO:0000313" key="1">
    <source>
        <dbReference type="EMBL" id="KAJ9588378.1"/>
    </source>
</evidence>
<dbReference type="EMBL" id="JASPKZ010005685">
    <property type="protein sequence ID" value="KAJ9588378.1"/>
    <property type="molecule type" value="Genomic_DNA"/>
</dbReference>
<accession>A0AAD7ZX93</accession>
<dbReference type="Proteomes" id="UP001233999">
    <property type="component" value="Unassembled WGS sequence"/>
</dbReference>
<feature type="non-terminal residue" evidence="1">
    <location>
        <position position="1"/>
    </location>
</feature>
<sequence>MLHKFQYVIKVILIFLMKKQHGFVKHSTGSQGTDVYQRIQLKEQENRRNIACRRRQTKITEVVLSLRILGNSLPILRKRRLSCMTDKSAVNSFSAIAH</sequence>
<keyword evidence="2" id="KW-1185">Reference proteome</keyword>
<name>A0AAD7ZX93_DIPPU</name>
<evidence type="ECO:0000313" key="2">
    <source>
        <dbReference type="Proteomes" id="UP001233999"/>
    </source>
</evidence>
<protein>
    <submittedName>
        <fullName evidence="1">Uncharacterized protein</fullName>
    </submittedName>
</protein>
<comment type="caution">
    <text evidence="1">The sequence shown here is derived from an EMBL/GenBank/DDBJ whole genome shotgun (WGS) entry which is preliminary data.</text>
</comment>
<organism evidence="1 2">
    <name type="scientific">Diploptera punctata</name>
    <name type="common">Pacific beetle cockroach</name>
    <dbReference type="NCBI Taxonomy" id="6984"/>
    <lineage>
        <taxon>Eukaryota</taxon>
        <taxon>Metazoa</taxon>
        <taxon>Ecdysozoa</taxon>
        <taxon>Arthropoda</taxon>
        <taxon>Hexapoda</taxon>
        <taxon>Insecta</taxon>
        <taxon>Pterygota</taxon>
        <taxon>Neoptera</taxon>
        <taxon>Polyneoptera</taxon>
        <taxon>Dictyoptera</taxon>
        <taxon>Blattodea</taxon>
        <taxon>Blaberoidea</taxon>
        <taxon>Blaberidae</taxon>
        <taxon>Diplopterinae</taxon>
        <taxon>Diploptera</taxon>
    </lineage>
</organism>
<reference evidence="1" key="2">
    <citation type="submission" date="2023-05" db="EMBL/GenBank/DDBJ databases">
        <authorList>
            <person name="Fouks B."/>
        </authorList>
    </citation>
    <scope>NUCLEOTIDE SEQUENCE</scope>
    <source>
        <strain evidence="1">Stay&amp;Tobe</strain>
        <tissue evidence="1">Testes</tissue>
    </source>
</reference>
<dbReference type="AlphaFoldDB" id="A0AAD7ZX93"/>
<gene>
    <name evidence="1" type="ORF">L9F63_018248</name>
</gene>